<gene>
    <name evidence="2" type="ORF">PCOR1329_LOCUS39945</name>
</gene>
<keyword evidence="1" id="KW-0812">Transmembrane</keyword>
<evidence type="ECO:0000256" key="1">
    <source>
        <dbReference type="SAM" id="Phobius"/>
    </source>
</evidence>
<keyword evidence="1" id="KW-1133">Transmembrane helix</keyword>
<evidence type="ECO:0000313" key="2">
    <source>
        <dbReference type="EMBL" id="CAK0846465.1"/>
    </source>
</evidence>
<reference evidence="2" key="1">
    <citation type="submission" date="2023-10" db="EMBL/GenBank/DDBJ databases">
        <authorList>
            <person name="Chen Y."/>
            <person name="Shah S."/>
            <person name="Dougan E. K."/>
            <person name="Thang M."/>
            <person name="Chan C."/>
        </authorList>
    </citation>
    <scope>NUCLEOTIDE SEQUENCE [LARGE SCALE GENOMIC DNA]</scope>
</reference>
<feature type="transmembrane region" description="Helical" evidence="1">
    <location>
        <begin position="51"/>
        <end position="78"/>
    </location>
</feature>
<keyword evidence="1" id="KW-0472">Membrane</keyword>
<name>A0ABN9TKF7_9DINO</name>
<keyword evidence="3" id="KW-1185">Reference proteome</keyword>
<evidence type="ECO:0000313" key="3">
    <source>
        <dbReference type="Proteomes" id="UP001189429"/>
    </source>
</evidence>
<comment type="caution">
    <text evidence="2">The sequence shown here is derived from an EMBL/GenBank/DDBJ whole genome shotgun (WGS) entry which is preliminary data.</text>
</comment>
<sequence>MEYRPLAIEALLRVRLEICVLESFVYEAVVPFVEKKGLGWVLPFRETLDTVIAGTVFAVALNFILFGTTRILAVLSIYHDFIVGAPSRLIGFAIIPDPPKPKEMLSTARPPTLPLDPRCIHTSVCRFPEQCLHLIRVLTSVLRNWAWVSVWAAPCSPSPPRRRPSSGPGCWLVWRLRVRRRRPVAARRLGLSVGQAAPCSPSPPRRRLDWTP</sequence>
<accession>A0ABN9TKF7</accession>
<dbReference type="Proteomes" id="UP001189429">
    <property type="component" value="Unassembled WGS sequence"/>
</dbReference>
<organism evidence="2 3">
    <name type="scientific">Prorocentrum cordatum</name>
    <dbReference type="NCBI Taxonomy" id="2364126"/>
    <lineage>
        <taxon>Eukaryota</taxon>
        <taxon>Sar</taxon>
        <taxon>Alveolata</taxon>
        <taxon>Dinophyceae</taxon>
        <taxon>Prorocentrales</taxon>
        <taxon>Prorocentraceae</taxon>
        <taxon>Prorocentrum</taxon>
    </lineage>
</organism>
<dbReference type="EMBL" id="CAUYUJ010014825">
    <property type="protein sequence ID" value="CAK0846465.1"/>
    <property type="molecule type" value="Genomic_DNA"/>
</dbReference>
<proteinExistence type="predicted"/>
<protein>
    <submittedName>
        <fullName evidence="2">Uncharacterized protein</fullName>
    </submittedName>
</protein>